<sequence>MDSNNWRVKRDPQDSPATPAKSNSPRGSFQPRSNWGRGQQSSPLQQSSPSRDGLRKPMSESQVSQCIEEGRRIYVGNLPYEATVKDIETLFQDLAPGIEGINMSVDAMTGRNPSYCFVDFKTRELAEAVIQEYNGREFLRRALKVKPGIKSDRGASRSYNRPESKPEISNLSFNRWNSLEKPVEINVAADEGRRLYVGGLPRFESQLEANLQMKELFKDYNVKVISKPISAHESKKGLPGSHNYCFVDLATPEEAAAAATALDNMSKWDWNIKVSVSRGTSGKVTERRRLFVGGLPEFPDQDTADQKIQELFEGFEISTISKLKVPQDNGDGKKKNCFCFVDLVKDEDADRALLELDWKEKWGIQVRVKPATSSSTPGLKAETRKTAGRWST</sequence>
<feature type="compositionally biased region" description="Polar residues" evidence="3">
    <location>
        <begin position="20"/>
        <end position="38"/>
    </location>
</feature>
<name>A0A8H7WJT2_9HELO</name>
<dbReference type="Gene3D" id="3.30.70.330">
    <property type="match status" value="3"/>
</dbReference>
<dbReference type="AlphaFoldDB" id="A0A8H7WJT2"/>
<dbReference type="Proteomes" id="UP000664132">
    <property type="component" value="Unassembled WGS sequence"/>
</dbReference>
<dbReference type="CDD" id="cd00590">
    <property type="entry name" value="RRM_SF"/>
    <property type="match status" value="2"/>
</dbReference>
<gene>
    <name evidence="5" type="ORF">IFR04_000738</name>
</gene>
<reference evidence="5" key="1">
    <citation type="submission" date="2021-02" db="EMBL/GenBank/DDBJ databases">
        <title>Genome sequence Cadophora malorum strain M34.</title>
        <authorList>
            <person name="Stefanovic E."/>
            <person name="Vu D."/>
            <person name="Scully C."/>
            <person name="Dijksterhuis J."/>
            <person name="Roader J."/>
            <person name="Houbraken J."/>
        </authorList>
    </citation>
    <scope>NUCLEOTIDE SEQUENCE</scope>
    <source>
        <strain evidence="5">M34</strain>
    </source>
</reference>
<feature type="domain" description="RRM" evidence="4">
    <location>
        <begin position="71"/>
        <end position="150"/>
    </location>
</feature>
<dbReference type="OrthoDB" id="272703at2759"/>
<accession>A0A8H7WJT2</accession>
<organism evidence="5 6">
    <name type="scientific">Cadophora malorum</name>
    <dbReference type="NCBI Taxonomy" id="108018"/>
    <lineage>
        <taxon>Eukaryota</taxon>
        <taxon>Fungi</taxon>
        <taxon>Dikarya</taxon>
        <taxon>Ascomycota</taxon>
        <taxon>Pezizomycotina</taxon>
        <taxon>Leotiomycetes</taxon>
        <taxon>Helotiales</taxon>
        <taxon>Ploettnerulaceae</taxon>
        <taxon>Cadophora</taxon>
    </lineage>
</organism>
<dbReference type="InterPro" id="IPR012677">
    <property type="entry name" value="Nucleotide-bd_a/b_plait_sf"/>
</dbReference>
<dbReference type="InterPro" id="IPR000504">
    <property type="entry name" value="RRM_dom"/>
</dbReference>
<evidence type="ECO:0000256" key="2">
    <source>
        <dbReference type="PROSITE-ProRule" id="PRU00176"/>
    </source>
</evidence>
<feature type="domain" description="RRM" evidence="4">
    <location>
        <begin position="288"/>
        <end position="373"/>
    </location>
</feature>
<dbReference type="SMART" id="SM00360">
    <property type="entry name" value="RRM"/>
    <property type="match status" value="3"/>
</dbReference>
<evidence type="ECO:0000313" key="6">
    <source>
        <dbReference type="Proteomes" id="UP000664132"/>
    </source>
</evidence>
<dbReference type="InterPro" id="IPR035979">
    <property type="entry name" value="RBD_domain_sf"/>
</dbReference>
<dbReference type="GO" id="GO:0003723">
    <property type="term" value="F:RNA binding"/>
    <property type="evidence" value="ECO:0007669"/>
    <property type="project" value="UniProtKB-UniRule"/>
</dbReference>
<dbReference type="SUPFAM" id="SSF54928">
    <property type="entry name" value="RNA-binding domain, RBD"/>
    <property type="match status" value="3"/>
</dbReference>
<evidence type="ECO:0000256" key="3">
    <source>
        <dbReference type="SAM" id="MobiDB-lite"/>
    </source>
</evidence>
<feature type="compositionally biased region" description="Low complexity" evidence="3">
    <location>
        <begin position="39"/>
        <end position="50"/>
    </location>
</feature>
<proteinExistence type="predicted"/>
<protein>
    <recommendedName>
        <fullName evidence="4">RRM domain-containing protein</fullName>
    </recommendedName>
</protein>
<dbReference type="PROSITE" id="PS50102">
    <property type="entry name" value="RRM"/>
    <property type="match status" value="2"/>
</dbReference>
<keyword evidence="6" id="KW-1185">Reference proteome</keyword>
<dbReference type="PANTHER" id="PTHR21245">
    <property type="entry name" value="HETEROGENEOUS NUCLEAR RIBONUCLEOPROTEIN"/>
    <property type="match status" value="1"/>
</dbReference>
<dbReference type="Pfam" id="PF00076">
    <property type="entry name" value="RRM_1"/>
    <property type="match status" value="2"/>
</dbReference>
<keyword evidence="1 2" id="KW-0694">RNA-binding</keyword>
<evidence type="ECO:0000259" key="4">
    <source>
        <dbReference type="PROSITE" id="PS50102"/>
    </source>
</evidence>
<evidence type="ECO:0000313" key="5">
    <source>
        <dbReference type="EMBL" id="KAG4426031.1"/>
    </source>
</evidence>
<feature type="region of interest" description="Disordered" evidence="3">
    <location>
        <begin position="370"/>
        <end position="392"/>
    </location>
</feature>
<feature type="region of interest" description="Disordered" evidence="3">
    <location>
        <begin position="1"/>
        <end position="63"/>
    </location>
</feature>
<dbReference type="EMBL" id="JAFJYH010000005">
    <property type="protein sequence ID" value="KAG4426031.1"/>
    <property type="molecule type" value="Genomic_DNA"/>
</dbReference>
<comment type="caution">
    <text evidence="5">The sequence shown here is derived from an EMBL/GenBank/DDBJ whole genome shotgun (WGS) entry which is preliminary data.</text>
</comment>
<evidence type="ECO:0000256" key="1">
    <source>
        <dbReference type="ARBA" id="ARBA00022884"/>
    </source>
</evidence>